<protein>
    <submittedName>
        <fullName evidence="1">Uncharacterized protein</fullName>
    </submittedName>
</protein>
<proteinExistence type="predicted"/>
<dbReference type="EMBL" id="LRGB01002066">
    <property type="protein sequence ID" value="KZS09435.1"/>
    <property type="molecule type" value="Genomic_DNA"/>
</dbReference>
<name>A0A0N8DIU2_9CRUS</name>
<organism evidence="1 2">
    <name type="scientific">Daphnia magna</name>
    <dbReference type="NCBI Taxonomy" id="35525"/>
    <lineage>
        <taxon>Eukaryota</taxon>
        <taxon>Metazoa</taxon>
        <taxon>Ecdysozoa</taxon>
        <taxon>Arthropoda</taxon>
        <taxon>Crustacea</taxon>
        <taxon>Branchiopoda</taxon>
        <taxon>Diplostraca</taxon>
        <taxon>Cladocera</taxon>
        <taxon>Anomopoda</taxon>
        <taxon>Daphniidae</taxon>
        <taxon>Daphnia</taxon>
    </lineage>
</organism>
<reference evidence="1 2" key="1">
    <citation type="submission" date="2016-03" db="EMBL/GenBank/DDBJ databases">
        <title>EvidentialGene: Evidence-directed Construction of Genes on Genomes.</title>
        <authorList>
            <person name="Gilbert D.G."/>
            <person name="Choi J.-H."/>
            <person name="Mockaitis K."/>
            <person name="Colbourne J."/>
            <person name="Pfrender M."/>
        </authorList>
    </citation>
    <scope>NUCLEOTIDE SEQUENCE [LARGE SCALE GENOMIC DNA]</scope>
    <source>
        <strain evidence="1 2">Xinb3</strain>
        <tissue evidence="1">Complete organism</tissue>
    </source>
</reference>
<dbReference type="AlphaFoldDB" id="A0A0N8DIU2"/>
<accession>A0A0N8DIU2</accession>
<evidence type="ECO:0000313" key="2">
    <source>
        <dbReference type="Proteomes" id="UP000076858"/>
    </source>
</evidence>
<keyword evidence="2" id="KW-1185">Reference proteome</keyword>
<gene>
    <name evidence="1" type="ORF">APZ42_026262</name>
</gene>
<comment type="caution">
    <text evidence="1">The sequence shown here is derived from an EMBL/GenBank/DDBJ whole genome shotgun (WGS) entry which is preliminary data.</text>
</comment>
<sequence length="181" mass="21485">MTYLDAKYRYFIFFCLNLFNEANFHLKVINQTASPNNIYIFSAALLIIFNHRSSSVCFPSSLDCRFVFSPVLIKSSVCRYIFHSFLMAIRVDLICFIVYHLHLLFLFLSFLFFCFTIKQTKTNLSQCSIITDAESYLYDESKSIRQPINRLFIKSLSHPLISIFYLFIFYFLKINLFTFTF</sequence>
<evidence type="ECO:0000313" key="1">
    <source>
        <dbReference type="EMBL" id="KZS09435.1"/>
    </source>
</evidence>
<dbReference type="Proteomes" id="UP000076858">
    <property type="component" value="Unassembled WGS sequence"/>
</dbReference>